<name>A0A934TRQ3_9BURK</name>
<dbReference type="GO" id="GO:0009289">
    <property type="term" value="C:pilus"/>
    <property type="evidence" value="ECO:0007669"/>
    <property type="project" value="InterPro"/>
</dbReference>
<accession>A0A934TRQ3</accession>
<dbReference type="NCBIfam" id="TIGR02532">
    <property type="entry name" value="IV_pilin_GFxxxE"/>
    <property type="match status" value="1"/>
</dbReference>
<evidence type="ECO:0000256" key="1">
    <source>
        <dbReference type="ARBA" id="ARBA00005233"/>
    </source>
</evidence>
<dbReference type="GO" id="GO:0007155">
    <property type="term" value="P:cell adhesion"/>
    <property type="evidence" value="ECO:0007669"/>
    <property type="project" value="InterPro"/>
</dbReference>
<dbReference type="InterPro" id="IPR001082">
    <property type="entry name" value="Pilin"/>
</dbReference>
<evidence type="ECO:0000313" key="4">
    <source>
        <dbReference type="EMBL" id="MBK6005716.1"/>
    </source>
</evidence>
<reference evidence="4" key="1">
    <citation type="journal article" date="2012" name="J. Microbiol. Biotechnol.">
        <title>Ramlibacter ginsenosidimutans sp. nov., with ginsenoside-converting activity.</title>
        <authorList>
            <person name="Wang L."/>
            <person name="An D.S."/>
            <person name="Kim S.G."/>
            <person name="Jin F.X."/>
            <person name="Kim S.C."/>
            <person name="Lee S.T."/>
            <person name="Im W.T."/>
        </authorList>
    </citation>
    <scope>NUCLEOTIDE SEQUENCE</scope>
    <source>
        <strain evidence="4">KACC 17527</strain>
    </source>
</reference>
<organism evidence="4 5">
    <name type="scientific">Ramlibacter ginsenosidimutans</name>
    <dbReference type="NCBI Taxonomy" id="502333"/>
    <lineage>
        <taxon>Bacteria</taxon>
        <taxon>Pseudomonadati</taxon>
        <taxon>Pseudomonadota</taxon>
        <taxon>Betaproteobacteria</taxon>
        <taxon>Burkholderiales</taxon>
        <taxon>Comamonadaceae</taxon>
        <taxon>Ramlibacter</taxon>
    </lineage>
</organism>
<reference evidence="4" key="2">
    <citation type="submission" date="2021-01" db="EMBL/GenBank/DDBJ databases">
        <authorList>
            <person name="Kang M."/>
        </authorList>
    </citation>
    <scope>NUCLEOTIDE SEQUENCE</scope>
    <source>
        <strain evidence="4">KACC 17527</strain>
    </source>
</reference>
<sequence length="168" mass="17776">MRRSRQQSGFTLVELIVTVCIAAVLASIAMAQMRDYTRRARVSEVVMAASQCKNMVSESYPTLDSMPPPGGWGCEGTGGATEYAGGVQTSSNGVIRIAITNLDSSMNGRFVYMVPAKADSTTAMTTPADLGTSVHGWICGSDLSFVRNALPANCRSDTTTFSTEAFGP</sequence>
<keyword evidence="5" id="KW-1185">Reference proteome</keyword>
<dbReference type="SUPFAM" id="SSF54523">
    <property type="entry name" value="Pili subunits"/>
    <property type="match status" value="1"/>
</dbReference>
<dbReference type="Pfam" id="PF00114">
    <property type="entry name" value="Pilin"/>
    <property type="match status" value="1"/>
</dbReference>
<dbReference type="InterPro" id="IPR012902">
    <property type="entry name" value="N_methyl_site"/>
</dbReference>
<evidence type="ECO:0000256" key="3">
    <source>
        <dbReference type="SAM" id="Phobius"/>
    </source>
</evidence>
<feature type="transmembrane region" description="Helical" evidence="3">
    <location>
        <begin position="12"/>
        <end position="31"/>
    </location>
</feature>
<dbReference type="AlphaFoldDB" id="A0A934TRQ3"/>
<keyword evidence="3" id="KW-0472">Membrane</keyword>
<gene>
    <name evidence="4" type="ORF">JJB11_06380</name>
</gene>
<keyword evidence="2" id="KW-0488">Methylation</keyword>
<keyword evidence="3" id="KW-0812">Transmembrane</keyword>
<dbReference type="RefSeq" id="WP_201167361.1">
    <property type="nucleotide sequence ID" value="NZ_JAEPWM010000002.1"/>
</dbReference>
<comment type="similarity">
    <text evidence="1">Belongs to the N-Me-Phe pilin family.</text>
</comment>
<evidence type="ECO:0000256" key="2">
    <source>
        <dbReference type="ARBA" id="ARBA00022481"/>
    </source>
</evidence>
<keyword evidence="3" id="KW-1133">Transmembrane helix</keyword>
<evidence type="ECO:0000313" key="5">
    <source>
        <dbReference type="Proteomes" id="UP000630528"/>
    </source>
</evidence>
<proteinExistence type="inferred from homology"/>
<dbReference type="Pfam" id="PF07963">
    <property type="entry name" value="N_methyl"/>
    <property type="match status" value="1"/>
</dbReference>
<dbReference type="Proteomes" id="UP000630528">
    <property type="component" value="Unassembled WGS sequence"/>
</dbReference>
<comment type="caution">
    <text evidence="4">The sequence shown here is derived from an EMBL/GenBank/DDBJ whole genome shotgun (WGS) entry which is preliminary data.</text>
</comment>
<dbReference type="Gene3D" id="3.30.700.10">
    <property type="entry name" value="Glycoprotein, Type 4 Pilin"/>
    <property type="match status" value="1"/>
</dbReference>
<protein>
    <submittedName>
        <fullName evidence="4">Pilin</fullName>
    </submittedName>
</protein>
<dbReference type="EMBL" id="JAEPWM010000002">
    <property type="protein sequence ID" value="MBK6005716.1"/>
    <property type="molecule type" value="Genomic_DNA"/>
</dbReference>
<dbReference type="InterPro" id="IPR045584">
    <property type="entry name" value="Pilin-like"/>
</dbReference>